<reference evidence="2" key="2">
    <citation type="submission" date="2022-06" db="UniProtKB">
        <authorList>
            <consortium name="EnsemblMetazoa"/>
        </authorList>
    </citation>
    <scope>IDENTIFICATION</scope>
    <source>
        <strain evidence="2">PS312</strain>
    </source>
</reference>
<organism evidence="2 3">
    <name type="scientific">Pristionchus pacificus</name>
    <name type="common">Parasitic nematode worm</name>
    <dbReference type="NCBI Taxonomy" id="54126"/>
    <lineage>
        <taxon>Eukaryota</taxon>
        <taxon>Metazoa</taxon>
        <taxon>Ecdysozoa</taxon>
        <taxon>Nematoda</taxon>
        <taxon>Chromadorea</taxon>
        <taxon>Rhabditida</taxon>
        <taxon>Rhabditina</taxon>
        <taxon>Diplogasteromorpha</taxon>
        <taxon>Diplogasteroidea</taxon>
        <taxon>Neodiplogasteridae</taxon>
        <taxon>Pristionchus</taxon>
    </lineage>
</organism>
<gene>
    <name evidence="2" type="primary">WBGene00117371</name>
</gene>
<evidence type="ECO:0000313" key="2">
    <source>
        <dbReference type="EnsemblMetazoa" id="PPA27817.1"/>
    </source>
</evidence>
<protein>
    <submittedName>
        <fullName evidence="2">Uncharacterized protein</fullName>
    </submittedName>
</protein>
<dbReference type="EnsemblMetazoa" id="PPA27817.1">
    <property type="protein sequence ID" value="PPA27817.1"/>
    <property type="gene ID" value="WBGene00117371"/>
</dbReference>
<sequence length="94" mass="11143">MEMQRRTTNELEQELKRIRDEEVTERRLRLAFNGAEMGAKRKEKDMDDETRSTIAALHRQATEERKRTTSKMDGTDSGDGAEGWTYRDWPSRMY</sequence>
<keyword evidence="3" id="KW-1185">Reference proteome</keyword>
<accession>A0A8R1UIS2</accession>
<accession>A0A2A6B5Z3</accession>
<reference evidence="3" key="1">
    <citation type="journal article" date="2008" name="Nat. Genet.">
        <title>The Pristionchus pacificus genome provides a unique perspective on nematode lifestyle and parasitism.</title>
        <authorList>
            <person name="Dieterich C."/>
            <person name="Clifton S.W."/>
            <person name="Schuster L.N."/>
            <person name="Chinwalla A."/>
            <person name="Delehaunty K."/>
            <person name="Dinkelacker I."/>
            <person name="Fulton L."/>
            <person name="Fulton R."/>
            <person name="Godfrey J."/>
            <person name="Minx P."/>
            <person name="Mitreva M."/>
            <person name="Roeseler W."/>
            <person name="Tian H."/>
            <person name="Witte H."/>
            <person name="Yang S.P."/>
            <person name="Wilson R.K."/>
            <person name="Sommer R.J."/>
        </authorList>
    </citation>
    <scope>NUCLEOTIDE SEQUENCE [LARGE SCALE GENOMIC DNA]</scope>
    <source>
        <strain evidence="3">PS312</strain>
    </source>
</reference>
<dbReference type="Proteomes" id="UP000005239">
    <property type="component" value="Unassembled WGS sequence"/>
</dbReference>
<dbReference type="AlphaFoldDB" id="A0A2A6B5Z3"/>
<name>A0A2A6B5Z3_PRIPA</name>
<evidence type="ECO:0000313" key="3">
    <source>
        <dbReference type="Proteomes" id="UP000005239"/>
    </source>
</evidence>
<feature type="region of interest" description="Disordered" evidence="1">
    <location>
        <begin position="58"/>
        <end position="84"/>
    </location>
</feature>
<evidence type="ECO:0000256" key="1">
    <source>
        <dbReference type="SAM" id="MobiDB-lite"/>
    </source>
</evidence>
<proteinExistence type="predicted"/>